<organism evidence="1">
    <name type="scientific">Magallana gigas</name>
    <name type="common">Pacific oyster</name>
    <name type="synonym">Crassostrea gigas</name>
    <dbReference type="NCBI Taxonomy" id="29159"/>
    <lineage>
        <taxon>Eukaryota</taxon>
        <taxon>Metazoa</taxon>
        <taxon>Spiralia</taxon>
        <taxon>Lophotrochozoa</taxon>
        <taxon>Mollusca</taxon>
        <taxon>Bivalvia</taxon>
        <taxon>Autobranchia</taxon>
        <taxon>Pteriomorphia</taxon>
        <taxon>Ostreida</taxon>
        <taxon>Ostreoidea</taxon>
        <taxon>Ostreidae</taxon>
        <taxon>Magallana</taxon>
    </lineage>
</organism>
<sequence>MFRKHGPMDIFKVVILLIDLVYVKATIQCARTLDEWNKASATLQCQEPNYYHCLKDENGILTQQCLQRVWIQSGMCPEYNSKVGKIDVFRCQSLTVTDKEMTTTLAIALPLVCVAVLFGIVVFLIYRRRRKNGESSTGSTVTKIFKSLNSFLNSNSVK</sequence>
<name>K1REQ9_MAGGI</name>
<gene>
    <name evidence="1" type="ORF">CGI_10009397</name>
</gene>
<proteinExistence type="predicted"/>
<protein>
    <submittedName>
        <fullName evidence="1">Uncharacterized protein</fullName>
    </submittedName>
</protein>
<accession>K1REQ9</accession>
<evidence type="ECO:0000313" key="1">
    <source>
        <dbReference type="EMBL" id="EKC42249.1"/>
    </source>
</evidence>
<dbReference type="EMBL" id="JH818093">
    <property type="protein sequence ID" value="EKC42249.1"/>
    <property type="molecule type" value="Genomic_DNA"/>
</dbReference>
<reference evidence="1" key="1">
    <citation type="journal article" date="2012" name="Nature">
        <title>The oyster genome reveals stress adaptation and complexity of shell formation.</title>
        <authorList>
            <person name="Zhang G."/>
            <person name="Fang X."/>
            <person name="Guo X."/>
            <person name="Li L."/>
            <person name="Luo R."/>
            <person name="Xu F."/>
            <person name="Yang P."/>
            <person name="Zhang L."/>
            <person name="Wang X."/>
            <person name="Qi H."/>
            <person name="Xiong Z."/>
            <person name="Que H."/>
            <person name="Xie Y."/>
            <person name="Holland P.W."/>
            <person name="Paps J."/>
            <person name="Zhu Y."/>
            <person name="Wu F."/>
            <person name="Chen Y."/>
            <person name="Wang J."/>
            <person name="Peng C."/>
            <person name="Meng J."/>
            <person name="Yang L."/>
            <person name="Liu J."/>
            <person name="Wen B."/>
            <person name="Zhang N."/>
            <person name="Huang Z."/>
            <person name="Zhu Q."/>
            <person name="Feng Y."/>
            <person name="Mount A."/>
            <person name="Hedgecock D."/>
            <person name="Xu Z."/>
            <person name="Liu Y."/>
            <person name="Domazet-Loso T."/>
            <person name="Du Y."/>
            <person name="Sun X."/>
            <person name="Zhang S."/>
            <person name="Liu B."/>
            <person name="Cheng P."/>
            <person name="Jiang X."/>
            <person name="Li J."/>
            <person name="Fan D."/>
            <person name="Wang W."/>
            <person name="Fu W."/>
            <person name="Wang T."/>
            <person name="Wang B."/>
            <person name="Zhang J."/>
            <person name="Peng Z."/>
            <person name="Li Y."/>
            <person name="Li N."/>
            <person name="Wang J."/>
            <person name="Chen M."/>
            <person name="He Y."/>
            <person name="Tan F."/>
            <person name="Song X."/>
            <person name="Zheng Q."/>
            <person name="Huang R."/>
            <person name="Yang H."/>
            <person name="Du X."/>
            <person name="Chen L."/>
            <person name="Yang M."/>
            <person name="Gaffney P.M."/>
            <person name="Wang S."/>
            <person name="Luo L."/>
            <person name="She Z."/>
            <person name="Ming Y."/>
            <person name="Huang W."/>
            <person name="Zhang S."/>
            <person name="Huang B."/>
            <person name="Zhang Y."/>
            <person name="Qu T."/>
            <person name="Ni P."/>
            <person name="Miao G."/>
            <person name="Wang J."/>
            <person name="Wang Q."/>
            <person name="Steinberg C.E."/>
            <person name="Wang H."/>
            <person name="Li N."/>
            <person name="Qian L."/>
            <person name="Zhang G."/>
            <person name="Li Y."/>
            <person name="Yang H."/>
            <person name="Liu X."/>
            <person name="Wang J."/>
            <person name="Yin Y."/>
            <person name="Wang J."/>
        </authorList>
    </citation>
    <scope>NUCLEOTIDE SEQUENCE [LARGE SCALE GENOMIC DNA]</scope>
    <source>
        <strain evidence="1">05x7-T-G4-1.051#20</strain>
    </source>
</reference>
<dbReference type="AlphaFoldDB" id="K1REQ9"/>
<dbReference type="InParanoid" id="K1REQ9"/>
<dbReference type="HOGENOM" id="CLU_1671059_0_0_1"/>